<evidence type="ECO:0000256" key="2">
    <source>
        <dbReference type="SAM" id="SignalP"/>
    </source>
</evidence>
<organism evidence="3 4">
    <name type="scientific">Protopolystoma xenopodis</name>
    <dbReference type="NCBI Taxonomy" id="117903"/>
    <lineage>
        <taxon>Eukaryota</taxon>
        <taxon>Metazoa</taxon>
        <taxon>Spiralia</taxon>
        <taxon>Lophotrochozoa</taxon>
        <taxon>Platyhelminthes</taxon>
        <taxon>Monogenea</taxon>
        <taxon>Polyopisthocotylea</taxon>
        <taxon>Polystomatidea</taxon>
        <taxon>Polystomatidae</taxon>
        <taxon>Protopolystoma</taxon>
    </lineage>
</organism>
<comment type="caution">
    <text evidence="3">The sequence shown here is derived from an EMBL/GenBank/DDBJ whole genome shotgun (WGS) entry which is preliminary data.</text>
</comment>
<keyword evidence="2" id="KW-0732">Signal</keyword>
<dbReference type="Proteomes" id="UP000784294">
    <property type="component" value="Unassembled WGS sequence"/>
</dbReference>
<feature type="chain" id="PRO_5019279161" evidence="2">
    <location>
        <begin position="24"/>
        <end position="430"/>
    </location>
</feature>
<keyword evidence="4" id="KW-1185">Reference proteome</keyword>
<feature type="compositionally biased region" description="Basic residues" evidence="1">
    <location>
        <begin position="416"/>
        <end position="430"/>
    </location>
</feature>
<accession>A0A448WJP5</accession>
<proteinExistence type="predicted"/>
<evidence type="ECO:0000313" key="3">
    <source>
        <dbReference type="EMBL" id="VEL13402.1"/>
    </source>
</evidence>
<evidence type="ECO:0000313" key="4">
    <source>
        <dbReference type="Proteomes" id="UP000784294"/>
    </source>
</evidence>
<gene>
    <name evidence="3" type="ORF">PXEA_LOCUS6842</name>
</gene>
<dbReference type="EMBL" id="CAAALY010017665">
    <property type="protein sequence ID" value="VEL13402.1"/>
    <property type="molecule type" value="Genomic_DNA"/>
</dbReference>
<feature type="non-terminal residue" evidence="3">
    <location>
        <position position="430"/>
    </location>
</feature>
<feature type="signal peptide" evidence="2">
    <location>
        <begin position="1"/>
        <end position="23"/>
    </location>
</feature>
<reference evidence="3" key="1">
    <citation type="submission" date="2018-11" db="EMBL/GenBank/DDBJ databases">
        <authorList>
            <consortium name="Pathogen Informatics"/>
        </authorList>
    </citation>
    <scope>NUCLEOTIDE SEQUENCE</scope>
</reference>
<sequence length="430" mass="44264">MPNLPSPLASSVAIFPFAAAAAAATAAFSNAPNCPAPGPLQAISHVNTHAYQHHGQSMPHQAVVSADPIPLSTLPFTPLCPVSSSSTHNSFMNSCSDFAPGRPDCALGPLSFHSLLGYLINPVTELSINPPVGYRVGAAANPSNSSGGVITACLGYNQTLSVPSPVSNANVQSTGNNTTANSITAAMTGSANLCTAFSSIFNKAGNTSVTNQATANPAVAAAAAAAIAAANLANTILVSSHGSFPLHLGRELTVGHAASESTNSNFASQAITSISSLSSAFTPVASLTLPLSTAKSTTTSISLNNALIPTVNTISNTGRISSVPTPNTSSNGSHLEIVGLEHGASEVEAHQVRGSGFYVQQCSDNQASGYQHLVHAPLHQHLNPHQTVNFVSNLFPVSFGSHQLNPFGAQPTVAPTHHHQRQHYRHQHHY</sequence>
<name>A0A448WJP5_9PLAT</name>
<dbReference type="AlphaFoldDB" id="A0A448WJP5"/>
<evidence type="ECO:0000256" key="1">
    <source>
        <dbReference type="SAM" id="MobiDB-lite"/>
    </source>
</evidence>
<protein>
    <submittedName>
        <fullName evidence="3">Uncharacterized protein</fullName>
    </submittedName>
</protein>
<feature type="region of interest" description="Disordered" evidence="1">
    <location>
        <begin position="406"/>
        <end position="430"/>
    </location>
</feature>